<evidence type="ECO:0000313" key="1">
    <source>
        <dbReference type="EMBL" id="AQP54405.1"/>
    </source>
</evidence>
<name>A0A1Q2D7W2_9ENTE</name>
<sequence>MLLRRMKLYIKVMYVLVVVFIVATLFSIYRRDWVWSFIGVLGVFSTLYSVKQLKEASNMLKEALDTVSDEKPI</sequence>
<gene>
    <name evidence="1" type="ORF">BW732_09310</name>
</gene>
<dbReference type="KEGG" id="vpi:BW732_09310"/>
<protein>
    <submittedName>
        <fullName evidence="1">Uncharacterized protein</fullName>
    </submittedName>
</protein>
<evidence type="ECO:0000313" key="2">
    <source>
        <dbReference type="Proteomes" id="UP000188246"/>
    </source>
</evidence>
<dbReference type="Proteomes" id="UP000188246">
    <property type="component" value="Chromosome"/>
</dbReference>
<dbReference type="EMBL" id="CP019609">
    <property type="protein sequence ID" value="AQP54405.1"/>
    <property type="molecule type" value="Genomic_DNA"/>
</dbReference>
<dbReference type="RefSeq" id="WP_077276483.1">
    <property type="nucleotide sequence ID" value="NZ_CP019609.1"/>
</dbReference>
<accession>A0A1Q2D7W2</accession>
<organism evidence="1 2">
    <name type="scientific">Vagococcus penaei</name>
    <dbReference type="NCBI Taxonomy" id="633807"/>
    <lineage>
        <taxon>Bacteria</taxon>
        <taxon>Bacillati</taxon>
        <taxon>Bacillota</taxon>
        <taxon>Bacilli</taxon>
        <taxon>Lactobacillales</taxon>
        <taxon>Enterococcaceae</taxon>
        <taxon>Vagococcus</taxon>
    </lineage>
</organism>
<proteinExistence type="predicted"/>
<dbReference type="AlphaFoldDB" id="A0A1Q2D7W2"/>
<keyword evidence="2" id="KW-1185">Reference proteome</keyword>
<reference evidence="1 2" key="1">
    <citation type="journal article" date="2010" name="Int. J. Syst. Evol. Microbiol.">
        <title>Vagococcus penaei sp. nov., isolated from spoilage microbiota of cooked shrimp (Penaeus vannamei).</title>
        <authorList>
            <person name="Jaffres E."/>
            <person name="Prevost H."/>
            <person name="Rossero A."/>
            <person name="Joffraud J.J."/>
            <person name="Dousset X."/>
        </authorList>
    </citation>
    <scope>NUCLEOTIDE SEQUENCE [LARGE SCALE GENOMIC DNA]</scope>
    <source>
        <strain evidence="1 2">CD276</strain>
    </source>
</reference>